<feature type="domain" description="G-protein coupled receptors family 1 profile" evidence="10">
    <location>
        <begin position="68"/>
        <end position="621"/>
    </location>
</feature>
<evidence type="ECO:0000313" key="11">
    <source>
        <dbReference type="EMBL" id="KAK3786700.1"/>
    </source>
</evidence>
<feature type="compositionally biased region" description="Polar residues" evidence="8">
    <location>
        <begin position="375"/>
        <end position="395"/>
    </location>
</feature>
<dbReference type="PRINTS" id="PR00237">
    <property type="entry name" value="GPCRRHODOPSN"/>
</dbReference>
<feature type="compositionally biased region" description="Polar residues" evidence="8">
    <location>
        <begin position="447"/>
        <end position="473"/>
    </location>
</feature>
<evidence type="ECO:0000313" key="12">
    <source>
        <dbReference type="Proteomes" id="UP001283361"/>
    </source>
</evidence>
<evidence type="ECO:0000256" key="1">
    <source>
        <dbReference type="ARBA" id="ARBA00004141"/>
    </source>
</evidence>
<evidence type="ECO:0000256" key="8">
    <source>
        <dbReference type="SAM" id="MobiDB-lite"/>
    </source>
</evidence>
<evidence type="ECO:0000256" key="6">
    <source>
        <dbReference type="ARBA" id="ARBA00023170"/>
    </source>
</evidence>
<keyword evidence="3 9" id="KW-1133">Transmembrane helix</keyword>
<dbReference type="EMBL" id="JAWDGP010001946">
    <property type="protein sequence ID" value="KAK3786700.1"/>
    <property type="molecule type" value="Genomic_DNA"/>
</dbReference>
<dbReference type="Pfam" id="PF00001">
    <property type="entry name" value="7tm_1"/>
    <property type="match status" value="1"/>
</dbReference>
<reference evidence="11" key="1">
    <citation type="journal article" date="2023" name="G3 (Bethesda)">
        <title>A reference genome for the long-term kleptoplast-retaining sea slug Elysia crispata morphotype clarki.</title>
        <authorList>
            <person name="Eastman K.E."/>
            <person name="Pendleton A.L."/>
            <person name="Shaikh M.A."/>
            <person name="Suttiyut T."/>
            <person name="Ogas R."/>
            <person name="Tomko P."/>
            <person name="Gavelis G."/>
            <person name="Widhalm J.R."/>
            <person name="Wisecaver J.H."/>
        </authorList>
    </citation>
    <scope>NUCLEOTIDE SEQUENCE</scope>
    <source>
        <strain evidence="11">ECLA1</strain>
    </source>
</reference>
<dbReference type="CDD" id="cd00637">
    <property type="entry name" value="7tm_classA_rhodopsin-like"/>
    <property type="match status" value="1"/>
</dbReference>
<dbReference type="PANTHER" id="PTHR24243:SF224">
    <property type="entry name" value="G-PROTEIN COUPLED RECEPTOR 19-RELATED"/>
    <property type="match status" value="1"/>
</dbReference>
<dbReference type="Gene3D" id="1.20.1070.10">
    <property type="entry name" value="Rhodopsin 7-helix transmembrane proteins"/>
    <property type="match status" value="2"/>
</dbReference>
<feature type="transmembrane region" description="Helical" evidence="9">
    <location>
        <begin position="125"/>
        <end position="147"/>
    </location>
</feature>
<organism evidence="11 12">
    <name type="scientific">Elysia crispata</name>
    <name type="common">lettuce slug</name>
    <dbReference type="NCBI Taxonomy" id="231223"/>
    <lineage>
        <taxon>Eukaryota</taxon>
        <taxon>Metazoa</taxon>
        <taxon>Spiralia</taxon>
        <taxon>Lophotrochozoa</taxon>
        <taxon>Mollusca</taxon>
        <taxon>Gastropoda</taxon>
        <taxon>Heterobranchia</taxon>
        <taxon>Euthyneura</taxon>
        <taxon>Panpulmonata</taxon>
        <taxon>Sacoglossa</taxon>
        <taxon>Placobranchoidea</taxon>
        <taxon>Plakobranchidae</taxon>
        <taxon>Elysia</taxon>
    </lineage>
</organism>
<feature type="transmembrane region" description="Helical" evidence="9">
    <location>
        <begin position="274"/>
        <end position="298"/>
    </location>
</feature>
<evidence type="ECO:0000256" key="5">
    <source>
        <dbReference type="ARBA" id="ARBA00023136"/>
    </source>
</evidence>
<dbReference type="InterPro" id="IPR017452">
    <property type="entry name" value="GPCR_Rhodpsn_7TM"/>
</dbReference>
<keyword evidence="5 9" id="KW-0472">Membrane</keyword>
<dbReference type="Proteomes" id="UP001283361">
    <property type="component" value="Unassembled WGS sequence"/>
</dbReference>
<dbReference type="PANTHER" id="PTHR24243">
    <property type="entry name" value="G-PROTEIN COUPLED RECEPTOR"/>
    <property type="match status" value="1"/>
</dbReference>
<feature type="transmembrane region" description="Helical" evidence="9">
    <location>
        <begin position="556"/>
        <end position="576"/>
    </location>
</feature>
<keyword evidence="4" id="KW-0297">G-protein coupled receptor</keyword>
<dbReference type="GO" id="GO:0005886">
    <property type="term" value="C:plasma membrane"/>
    <property type="evidence" value="ECO:0007669"/>
    <property type="project" value="TreeGrafter"/>
</dbReference>
<feature type="compositionally biased region" description="Basic residues" evidence="8">
    <location>
        <begin position="437"/>
        <end position="446"/>
    </location>
</feature>
<dbReference type="InterPro" id="IPR000276">
    <property type="entry name" value="GPCR_Rhodpsn"/>
</dbReference>
<dbReference type="SUPFAM" id="SSF81321">
    <property type="entry name" value="Family A G protein-coupled receptor-like"/>
    <property type="match status" value="1"/>
</dbReference>
<accession>A0AAE1AFQ5</accession>
<keyword evidence="6" id="KW-0675">Receptor</keyword>
<evidence type="ECO:0000256" key="7">
    <source>
        <dbReference type="ARBA" id="ARBA00023224"/>
    </source>
</evidence>
<name>A0AAE1AFQ5_9GAST</name>
<protein>
    <recommendedName>
        <fullName evidence="10">G-protein coupled receptors family 1 profile domain-containing protein</fullName>
    </recommendedName>
</protein>
<feature type="transmembrane region" description="Helical" evidence="9">
    <location>
        <begin position="87"/>
        <end position="105"/>
    </location>
</feature>
<comment type="caution">
    <text evidence="11">The sequence shown here is derived from an EMBL/GenBank/DDBJ whole genome shotgun (WGS) entry which is preliminary data.</text>
</comment>
<keyword evidence="2 9" id="KW-0812">Transmembrane</keyword>
<gene>
    <name evidence="11" type="ORF">RRG08_057976</name>
</gene>
<evidence type="ECO:0000256" key="3">
    <source>
        <dbReference type="ARBA" id="ARBA00022989"/>
    </source>
</evidence>
<keyword evidence="12" id="KW-1185">Reference proteome</keyword>
<proteinExistence type="predicted"/>
<feature type="compositionally biased region" description="Low complexity" evidence="8">
    <location>
        <begin position="345"/>
        <end position="367"/>
    </location>
</feature>
<feature type="region of interest" description="Disordered" evidence="8">
    <location>
        <begin position="334"/>
        <end position="517"/>
    </location>
</feature>
<dbReference type="PROSITE" id="PS50262">
    <property type="entry name" value="G_PROTEIN_RECEP_F1_2"/>
    <property type="match status" value="1"/>
</dbReference>
<evidence type="ECO:0000259" key="10">
    <source>
        <dbReference type="PROSITE" id="PS50262"/>
    </source>
</evidence>
<evidence type="ECO:0000256" key="9">
    <source>
        <dbReference type="SAM" id="Phobius"/>
    </source>
</evidence>
<comment type="subcellular location">
    <subcellularLocation>
        <location evidence="1">Membrane</location>
        <topology evidence="1">Multi-pass membrane protein</topology>
    </subcellularLocation>
</comment>
<keyword evidence="7" id="KW-0807">Transducer</keyword>
<feature type="transmembrane region" description="Helical" evidence="9">
    <location>
        <begin position="167"/>
        <end position="185"/>
    </location>
</feature>
<evidence type="ECO:0000256" key="4">
    <source>
        <dbReference type="ARBA" id="ARBA00023040"/>
    </source>
</evidence>
<evidence type="ECO:0000256" key="2">
    <source>
        <dbReference type="ARBA" id="ARBA00022692"/>
    </source>
</evidence>
<sequence>MFSSLFSREDSRSELETMDVAMQTSMAKWNISEEERLHYVAQVQEQTTKILLPAMIFLLFLSVLGIVGNALVLAVYYKGFKKGGTRVLILFIAAVDLFSCLLAIPGEVYDMFHLWDWTNVRLCKARMLITGTSTVASALALLLVAVIRYRKVCYPFKWQVGSRHARIAALSVLALSILASVPLAVVNGRQTKPIPASFTSDLNSKQRVDQNHRTHDQTLVNGTFTIGDAAFANYLNDATNSTEPMMSTKQNETITLYGHECTTDDAYVGTTMPLIATGILLILFIGSAVPLCTMYGLIGRKAWRHRKQFHVQHIGGSKGGSTTDGVGLRVFRMLSSKRRKPSQPTSSGDTTGSNTNTTSCSGASSSGDKGETSKAEISTISTGEMSRSTGDAPSSSKEDSDSHDLAAQAGNSHTRKLSTPVAETHGNSNSPNTVDKKHSKPAKTKRQNLGSKGQSKDATQPQTQTASESNNFVEINLAPNRSAGGESSSEDLSDTNEGQGKKFVKKSRKSSQSSMFKNLIKRTEGETTFDRKSTKSSWHAKFRRRSSKEKKDRPEVLNRTTIMLFTISTIYILGYTSHLAMIFFKISAPSTFNSLGFAGLALWNFFLRLYYVNCAANPVVYSLCDLNFRRNCLTLFKKK</sequence>
<dbReference type="AlphaFoldDB" id="A0AAE1AFQ5"/>
<feature type="transmembrane region" description="Helical" evidence="9">
    <location>
        <begin position="50"/>
        <end position="75"/>
    </location>
</feature>
<dbReference type="GO" id="GO:0004930">
    <property type="term" value="F:G protein-coupled receptor activity"/>
    <property type="evidence" value="ECO:0007669"/>
    <property type="project" value="UniProtKB-KW"/>
</dbReference>